<evidence type="ECO:0000256" key="3">
    <source>
        <dbReference type="ARBA" id="ARBA00022989"/>
    </source>
</evidence>
<protein>
    <recommendedName>
        <fullName evidence="7">Rhodopsin domain-containing protein</fullName>
    </recommendedName>
</protein>
<dbReference type="InterPro" id="IPR049326">
    <property type="entry name" value="Rhodopsin_dom_fungi"/>
</dbReference>
<keyword evidence="9" id="KW-1185">Reference proteome</keyword>
<gene>
    <name evidence="8" type="ORF">M437DRAFT_31836</name>
</gene>
<evidence type="ECO:0000256" key="5">
    <source>
        <dbReference type="ARBA" id="ARBA00038359"/>
    </source>
</evidence>
<comment type="subcellular location">
    <subcellularLocation>
        <location evidence="1">Membrane</location>
        <topology evidence="1">Multi-pass membrane protein</topology>
    </subcellularLocation>
</comment>
<dbReference type="Pfam" id="PF20684">
    <property type="entry name" value="Fung_rhodopsin"/>
    <property type="match status" value="1"/>
</dbReference>
<dbReference type="PANTHER" id="PTHR33048:SF96">
    <property type="entry name" value="INTEGRAL MEMBRANE PROTEIN"/>
    <property type="match status" value="1"/>
</dbReference>
<evidence type="ECO:0000256" key="6">
    <source>
        <dbReference type="SAM" id="Phobius"/>
    </source>
</evidence>
<dbReference type="Proteomes" id="UP000030672">
    <property type="component" value="Unassembled WGS sequence"/>
</dbReference>
<dbReference type="AlphaFoldDB" id="A0A074VMN8"/>
<dbReference type="RefSeq" id="XP_040877407.1">
    <property type="nucleotide sequence ID" value="XM_041019218.1"/>
</dbReference>
<feature type="non-terminal residue" evidence="8">
    <location>
        <position position="250"/>
    </location>
</feature>
<dbReference type="GO" id="GO:0016020">
    <property type="term" value="C:membrane"/>
    <property type="evidence" value="ECO:0007669"/>
    <property type="project" value="UniProtKB-SubCell"/>
</dbReference>
<keyword evidence="3 6" id="KW-1133">Transmembrane helix</keyword>
<dbReference type="HOGENOM" id="CLU_028200_3_4_1"/>
<reference evidence="8 9" key="1">
    <citation type="journal article" date="2014" name="BMC Genomics">
        <title>Genome sequencing of four Aureobasidium pullulans varieties: biotechnological potential, stress tolerance, and description of new species.</title>
        <authorList>
            <person name="Gostin Ar C."/>
            <person name="Ohm R.A."/>
            <person name="Kogej T."/>
            <person name="Sonjak S."/>
            <person name="Turk M."/>
            <person name="Zajc J."/>
            <person name="Zalar P."/>
            <person name="Grube M."/>
            <person name="Sun H."/>
            <person name="Han J."/>
            <person name="Sharma A."/>
            <person name="Chiniquy J."/>
            <person name="Ngan C.Y."/>
            <person name="Lipzen A."/>
            <person name="Barry K."/>
            <person name="Grigoriev I.V."/>
            <person name="Gunde-Cimerman N."/>
        </authorList>
    </citation>
    <scope>NUCLEOTIDE SEQUENCE [LARGE SCALE GENOMIC DNA]</scope>
    <source>
        <strain evidence="8 9">CBS 110374</strain>
    </source>
</reference>
<comment type="similarity">
    <text evidence="5">Belongs to the SAT4 family.</text>
</comment>
<evidence type="ECO:0000256" key="4">
    <source>
        <dbReference type="ARBA" id="ARBA00023136"/>
    </source>
</evidence>
<name>A0A074VMN8_AURM1</name>
<organism evidence="8 9">
    <name type="scientific">Aureobasidium melanogenum (strain CBS 110374)</name>
    <name type="common">Aureobasidium pullulans var. melanogenum</name>
    <dbReference type="NCBI Taxonomy" id="1043003"/>
    <lineage>
        <taxon>Eukaryota</taxon>
        <taxon>Fungi</taxon>
        <taxon>Dikarya</taxon>
        <taxon>Ascomycota</taxon>
        <taxon>Pezizomycotina</taxon>
        <taxon>Dothideomycetes</taxon>
        <taxon>Dothideomycetidae</taxon>
        <taxon>Dothideales</taxon>
        <taxon>Saccotheciaceae</taxon>
        <taxon>Aureobasidium</taxon>
    </lineage>
</organism>
<feature type="domain" description="Rhodopsin" evidence="7">
    <location>
        <begin position="18"/>
        <end position="250"/>
    </location>
</feature>
<keyword evidence="4 6" id="KW-0472">Membrane</keyword>
<feature type="transmembrane region" description="Helical" evidence="6">
    <location>
        <begin position="77"/>
        <end position="99"/>
    </location>
</feature>
<feature type="transmembrane region" description="Helical" evidence="6">
    <location>
        <begin position="228"/>
        <end position="246"/>
    </location>
</feature>
<evidence type="ECO:0000313" key="9">
    <source>
        <dbReference type="Proteomes" id="UP000030672"/>
    </source>
</evidence>
<proteinExistence type="inferred from homology"/>
<evidence type="ECO:0000313" key="8">
    <source>
        <dbReference type="EMBL" id="KEQ60384.1"/>
    </source>
</evidence>
<feature type="transmembrane region" description="Helical" evidence="6">
    <location>
        <begin position="155"/>
        <end position="177"/>
    </location>
</feature>
<dbReference type="PANTHER" id="PTHR33048">
    <property type="entry name" value="PTH11-LIKE INTEGRAL MEMBRANE PROTEIN (AFU_ORTHOLOGUE AFUA_5G11245)"/>
    <property type="match status" value="1"/>
</dbReference>
<dbReference type="GeneID" id="63912591"/>
<accession>A0A074VMN8</accession>
<evidence type="ECO:0000256" key="2">
    <source>
        <dbReference type="ARBA" id="ARBA00022692"/>
    </source>
</evidence>
<evidence type="ECO:0000259" key="7">
    <source>
        <dbReference type="Pfam" id="PF20684"/>
    </source>
</evidence>
<sequence length="250" mass="27534">MKALNGTFLALSCVTVALRVWTRTRIVRCWSWDDWFILLTLVTTCPRSHPLARRGRVSLQSGNHANGASQLICAEQALYITGTICLKISLAFFFLRFLITPWSRHIIWISVTIYTLLATSMLFLVIFECGLPGNYVLKQASHQCVSFHIQSSVGFAHGAVNALTDWLFPILAIQYLVRTKLSPMAKISCAGILGLAVCGSIASIVRTIYIPDFGPGGNIYSRTMKPLVWTLVEGGLGIIAASLATLRPLF</sequence>
<feature type="transmembrane region" description="Helical" evidence="6">
    <location>
        <begin position="189"/>
        <end position="208"/>
    </location>
</feature>
<keyword evidence="2 6" id="KW-0812">Transmembrane</keyword>
<dbReference type="InterPro" id="IPR052337">
    <property type="entry name" value="SAT4-like"/>
</dbReference>
<evidence type="ECO:0000256" key="1">
    <source>
        <dbReference type="ARBA" id="ARBA00004141"/>
    </source>
</evidence>
<feature type="transmembrane region" description="Helical" evidence="6">
    <location>
        <begin position="106"/>
        <end position="127"/>
    </location>
</feature>
<dbReference type="EMBL" id="KL584843">
    <property type="protein sequence ID" value="KEQ60384.1"/>
    <property type="molecule type" value="Genomic_DNA"/>
</dbReference>